<comment type="caution">
    <text evidence="2">The sequence shown here is derived from an EMBL/GenBank/DDBJ whole genome shotgun (WGS) entry which is preliminary data.</text>
</comment>
<dbReference type="SUPFAM" id="SSF50346">
    <property type="entry name" value="PRC-barrel domain"/>
    <property type="match status" value="1"/>
</dbReference>
<dbReference type="InterPro" id="IPR011033">
    <property type="entry name" value="PRC_barrel-like_sf"/>
</dbReference>
<dbReference type="RefSeq" id="WP_136004724.1">
    <property type="nucleotide sequence ID" value="NZ_SRYR01000001.1"/>
</dbReference>
<reference evidence="2 3" key="1">
    <citation type="submission" date="2019-04" db="EMBL/GenBank/DDBJ databases">
        <title>Microbes associate with the intestines of laboratory mice.</title>
        <authorList>
            <person name="Navarre W."/>
            <person name="Wong E."/>
            <person name="Huang K."/>
            <person name="Tropini C."/>
            <person name="Ng K."/>
            <person name="Yu B."/>
        </authorList>
    </citation>
    <scope>NUCLEOTIDE SEQUENCE [LARGE SCALE GENOMIC DNA]</scope>
    <source>
        <strain evidence="2 3">NM50_B9-20</strain>
    </source>
</reference>
<name>A0A4S2DP42_9CLOT</name>
<dbReference type="Pfam" id="PF05239">
    <property type="entry name" value="PRC"/>
    <property type="match status" value="1"/>
</dbReference>
<protein>
    <submittedName>
        <fullName evidence="2">YlmC/YmxH family sporulation protein</fullName>
    </submittedName>
</protein>
<proteinExistence type="predicted"/>
<dbReference type="NCBIfam" id="TIGR02888">
    <property type="entry name" value="spore_YlmC_YmxH"/>
    <property type="match status" value="1"/>
</dbReference>
<dbReference type="InterPro" id="IPR027275">
    <property type="entry name" value="PRC-brl_dom"/>
</dbReference>
<evidence type="ECO:0000313" key="3">
    <source>
        <dbReference type="Proteomes" id="UP000306888"/>
    </source>
</evidence>
<accession>A0A4S2DP42</accession>
<dbReference type="Gene3D" id="2.30.30.240">
    <property type="entry name" value="PRC-barrel domain"/>
    <property type="match status" value="1"/>
</dbReference>
<dbReference type="EMBL" id="SRYR01000001">
    <property type="protein sequence ID" value="TGY43905.1"/>
    <property type="molecule type" value="Genomic_DNA"/>
</dbReference>
<organism evidence="2 3">
    <name type="scientific">Clostridium sartagoforme</name>
    <dbReference type="NCBI Taxonomy" id="84031"/>
    <lineage>
        <taxon>Bacteria</taxon>
        <taxon>Bacillati</taxon>
        <taxon>Bacillota</taxon>
        <taxon>Clostridia</taxon>
        <taxon>Eubacteriales</taxon>
        <taxon>Clostridiaceae</taxon>
        <taxon>Clostridium</taxon>
    </lineage>
</organism>
<sequence length="103" mass="11575">MGFFDNNEFENEEVVEESGITLHSLNALRTMEVIDIKTGSKIGFIKDFVIDIKESRIVSILLPGMAKGWFGKEEDIEIPWDKVKKAGMEVVLVDSSEVDGLKK</sequence>
<dbReference type="AlphaFoldDB" id="A0A4S2DP42"/>
<keyword evidence="3" id="KW-1185">Reference proteome</keyword>
<dbReference type="InterPro" id="IPR014238">
    <property type="entry name" value="Spore_YlmC/YmxH"/>
</dbReference>
<dbReference type="Proteomes" id="UP000306888">
    <property type="component" value="Unassembled WGS sequence"/>
</dbReference>
<gene>
    <name evidence="2" type="ORF">E5347_03565</name>
</gene>
<dbReference type="OrthoDB" id="6024937at2"/>
<evidence type="ECO:0000313" key="2">
    <source>
        <dbReference type="EMBL" id="TGY43905.1"/>
    </source>
</evidence>
<evidence type="ECO:0000259" key="1">
    <source>
        <dbReference type="Pfam" id="PF05239"/>
    </source>
</evidence>
<dbReference type="PANTHER" id="PTHR40061">
    <property type="entry name" value="SPORULATION PROTEIN YLMC-RELATED"/>
    <property type="match status" value="1"/>
</dbReference>
<dbReference type="PANTHER" id="PTHR40061:SF1">
    <property type="entry name" value="SPORULATION PROTEIN YLMC-RELATED"/>
    <property type="match status" value="1"/>
</dbReference>
<feature type="domain" description="PRC-barrel" evidence="1">
    <location>
        <begin position="24"/>
        <end position="97"/>
    </location>
</feature>